<organism evidence="1 2">
    <name type="scientific">Nonomuraea turkmeniaca</name>
    <dbReference type="NCBI Taxonomy" id="103838"/>
    <lineage>
        <taxon>Bacteria</taxon>
        <taxon>Bacillati</taxon>
        <taxon>Actinomycetota</taxon>
        <taxon>Actinomycetes</taxon>
        <taxon>Streptosporangiales</taxon>
        <taxon>Streptosporangiaceae</taxon>
        <taxon>Nonomuraea</taxon>
    </lineage>
</organism>
<keyword evidence="2" id="KW-1185">Reference proteome</keyword>
<gene>
    <name evidence="1" type="ORF">ETD86_43065</name>
</gene>
<dbReference type="Proteomes" id="UP000309128">
    <property type="component" value="Unassembled WGS sequence"/>
</dbReference>
<evidence type="ECO:0000313" key="1">
    <source>
        <dbReference type="EMBL" id="TMR09572.1"/>
    </source>
</evidence>
<reference evidence="1 2" key="1">
    <citation type="submission" date="2019-05" db="EMBL/GenBank/DDBJ databases">
        <title>Draft genome sequence of Nonomuraea turkmeniaca DSM 43926.</title>
        <authorList>
            <person name="Saricaoglu S."/>
            <person name="Isik K."/>
        </authorList>
    </citation>
    <scope>NUCLEOTIDE SEQUENCE [LARGE SCALE GENOMIC DNA]</scope>
    <source>
        <strain evidence="1 2">DSM 43926</strain>
    </source>
</reference>
<proteinExistence type="predicted"/>
<evidence type="ECO:0000313" key="2">
    <source>
        <dbReference type="Proteomes" id="UP000309128"/>
    </source>
</evidence>
<dbReference type="RefSeq" id="WP_138672403.1">
    <property type="nucleotide sequence ID" value="NZ_VCKY01000227.1"/>
</dbReference>
<accession>A0A5S4F0M1</accession>
<dbReference type="AlphaFoldDB" id="A0A5S4F0M1"/>
<dbReference type="EMBL" id="VCKY01000227">
    <property type="protein sequence ID" value="TMR09572.1"/>
    <property type="molecule type" value="Genomic_DNA"/>
</dbReference>
<comment type="caution">
    <text evidence="1">The sequence shown here is derived from an EMBL/GenBank/DDBJ whole genome shotgun (WGS) entry which is preliminary data.</text>
</comment>
<protein>
    <submittedName>
        <fullName evidence="1">Uncharacterized protein</fullName>
    </submittedName>
</protein>
<sequence>MPERDDSESGKLAKALLWLGTLVTAVATAWATDVFGLVVRPADLLGAGKPPMLATVLPGTGHGSDLAVAALPGSPRDRAVFLSGRFEDEAFIDVAARLGGAWVNRMTVRVVLESNRDLIRVTDVRVKEISPRQPIVTHAFVEFPQEGVSDNPQLSVDLNSRDKFFAGAQKPGRPFFGDHSLSLKRGQQTELGLEIEAGAHSHTFVLEVRYVEAGSGKEEIFTVTGRKGRPFRLTGAPRVYTGYNMVYRNTGAGLRPVRGRAACEIFMAGRACAAGR</sequence>
<name>A0A5S4F0M1_9ACTN</name>